<feature type="compositionally biased region" description="Basic residues" evidence="1">
    <location>
        <begin position="1042"/>
        <end position="1051"/>
    </location>
</feature>
<dbReference type="PANTHER" id="PTHR13268:SF0">
    <property type="entry name" value="BCAS3 MICROTUBULE ASSOCIATED CELL MIGRATION FACTOR"/>
    <property type="match status" value="1"/>
</dbReference>
<feature type="compositionally biased region" description="Basic residues" evidence="1">
    <location>
        <begin position="1"/>
        <end position="12"/>
    </location>
</feature>
<feature type="compositionally biased region" description="Polar residues" evidence="1">
    <location>
        <begin position="83"/>
        <end position="96"/>
    </location>
</feature>
<dbReference type="OrthoDB" id="3938623at2759"/>
<feature type="compositionally biased region" description="Polar residues" evidence="1">
    <location>
        <begin position="59"/>
        <end position="75"/>
    </location>
</feature>
<dbReference type="PANTHER" id="PTHR13268">
    <property type="entry name" value="BREAST CARCINOMA AMPLIFIED SEQUENCE 3"/>
    <property type="match status" value="1"/>
</dbReference>
<feature type="region of interest" description="Disordered" evidence="1">
    <location>
        <begin position="1"/>
        <end position="116"/>
    </location>
</feature>
<accession>A0A0D2D1Q9</accession>
<organism evidence="2 3">
    <name type="scientific">Exophiala xenobiotica</name>
    <dbReference type="NCBI Taxonomy" id="348802"/>
    <lineage>
        <taxon>Eukaryota</taxon>
        <taxon>Fungi</taxon>
        <taxon>Dikarya</taxon>
        <taxon>Ascomycota</taxon>
        <taxon>Pezizomycotina</taxon>
        <taxon>Eurotiomycetes</taxon>
        <taxon>Chaetothyriomycetidae</taxon>
        <taxon>Chaetothyriales</taxon>
        <taxon>Herpotrichiellaceae</taxon>
        <taxon>Exophiala</taxon>
    </lineage>
</organism>
<gene>
    <name evidence="2" type="ORF">PV05_05013</name>
</gene>
<feature type="region of interest" description="Disordered" evidence="1">
    <location>
        <begin position="713"/>
        <end position="739"/>
    </location>
</feature>
<dbReference type="GO" id="GO:0005737">
    <property type="term" value="C:cytoplasm"/>
    <property type="evidence" value="ECO:0007669"/>
    <property type="project" value="TreeGrafter"/>
</dbReference>
<dbReference type="GO" id="GO:0042594">
    <property type="term" value="P:response to starvation"/>
    <property type="evidence" value="ECO:0007669"/>
    <property type="project" value="TreeGrafter"/>
</dbReference>
<protein>
    <recommendedName>
        <fullName evidence="4">BCAS3 domain-containing protein</fullName>
    </recommendedName>
</protein>
<dbReference type="GO" id="GO:0006914">
    <property type="term" value="P:autophagy"/>
    <property type="evidence" value="ECO:0007669"/>
    <property type="project" value="InterPro"/>
</dbReference>
<proteinExistence type="predicted"/>
<feature type="region of interest" description="Disordered" evidence="1">
    <location>
        <begin position="1017"/>
        <end position="1052"/>
    </location>
</feature>
<evidence type="ECO:0008006" key="4">
    <source>
        <dbReference type="Google" id="ProtNLM"/>
    </source>
</evidence>
<dbReference type="AlphaFoldDB" id="A0A0D2D1Q9"/>
<reference evidence="2 3" key="1">
    <citation type="submission" date="2015-01" db="EMBL/GenBank/DDBJ databases">
        <title>The Genome Sequence of Exophiala xenobiotica CBS118157.</title>
        <authorList>
            <consortium name="The Broad Institute Genomics Platform"/>
            <person name="Cuomo C."/>
            <person name="de Hoog S."/>
            <person name="Gorbushina A."/>
            <person name="Stielow B."/>
            <person name="Teixiera M."/>
            <person name="Abouelleil A."/>
            <person name="Chapman S.B."/>
            <person name="Priest M."/>
            <person name="Young S.K."/>
            <person name="Wortman J."/>
            <person name="Nusbaum C."/>
            <person name="Birren B."/>
        </authorList>
    </citation>
    <scope>NUCLEOTIDE SEQUENCE [LARGE SCALE GENOMIC DNA]</scope>
    <source>
        <strain evidence="2 3">CBS 118157</strain>
    </source>
</reference>
<name>A0A0D2D1Q9_9EURO</name>
<dbReference type="HOGENOM" id="CLU_005319_0_0_1"/>
<dbReference type="EMBL" id="KN847319">
    <property type="protein sequence ID" value="KIW56347.1"/>
    <property type="molecule type" value="Genomic_DNA"/>
</dbReference>
<keyword evidence="3" id="KW-1185">Reference proteome</keyword>
<evidence type="ECO:0000313" key="2">
    <source>
        <dbReference type="EMBL" id="KIW56347.1"/>
    </source>
</evidence>
<dbReference type="InterPro" id="IPR045142">
    <property type="entry name" value="BCAS3-like"/>
</dbReference>
<sequence>MPAANRSKHSGTKKPDLYSNHIDPDDIQVEEEPRVGRKKTKNAAAKQPTYLDNAEESLSPEQMGQQSLPPANPQSILGHLNPTFPQNKRQNDSSDALNEVDPTQKVSDEHTPPTNVWARSAGYGQSPPVDPIPGFSVAGSPPYEPGFNTRGGFTRSPPISPPLRKARPVSYGSGIPPLPSHHRVSTSPYAYTVNAYGSPPALPHLPQQHFYGPHDVDIGLANVTAQMNLKDPVPLKFAHVPGYGNEAREAVFVTGEGELNVLGYNGDKLEHSGCLGGVQGAILDVCLLTWNSGDDPFAEYRPLVALTTHGPSNSEGDPAEATPQDAGVTYLETRVVVYSMSKSCRIAELLRVPSTMRMFHGGIPLPGPAANLKTQASGNYVVVSSGHSGELYVFSVRKGTDSAVFECLGKYWTTLQPQLQRRDSSQPASDADISPADLGRGADGEDSSIFSMNGRWLAFCPASTPSRRSIGALLGEFVVHNKNSPISAGTAPSRPPVTCDVDSTDVDTFFAKVAKGFAQEAVRSAKWIGEKGVQTWQNYWKKDSSADNLPHVPSSSPPLYSPHLGVAQFPPTHAIDIQTHSNDPEVISILDLKSLQESQGRRIEFSPLATFQPPGGCSFLSFMPTGLGLLTANRKGDVQYVWDLQQMRHIRISATSTPPDSGCVRQIARYERLSPSTIVDVVWDGSTGYRFALLTKNRTVHIFDLPKTAFQWPPPPLKRNRPTSAPVEPPQTKAEHEPAPAGGFFASAMTIAGRTQPMLANLRGRAPSISSGITGFGASGIGLASTTSIRSGRAVAAGLSKSLGAATETVTSLRHANQSRLYLKVPARAGLLYWQRRDGKSVLSVLDSNSIKSYYVRMTKPREDRQRHTVSVFDARKPVATKLPKALELLEGQPHREADTPSADVAMTGFWRSRTIRGEGLKMSHPLASAEIETNAPYQPFHSDHRVTVSLIEGKQLSAEHHSTIPVQRIAAPQRSVAAAGKWVFGEEIQSHQIPNTAVRQPSDEADSIIYHETKITSDLPPLGSTPVESLSEGVSHAVSNNKKRKNKKNKSPALIVADDGFGEVDLDTARRDGAVDLNMDLRQDRVQDLLEDEDLIG</sequence>
<evidence type="ECO:0000256" key="1">
    <source>
        <dbReference type="SAM" id="MobiDB-lite"/>
    </source>
</evidence>
<feature type="region of interest" description="Disordered" evidence="1">
    <location>
        <begin position="418"/>
        <end position="444"/>
    </location>
</feature>
<dbReference type="Proteomes" id="UP000054342">
    <property type="component" value="Unassembled WGS sequence"/>
</dbReference>
<evidence type="ECO:0000313" key="3">
    <source>
        <dbReference type="Proteomes" id="UP000054342"/>
    </source>
</evidence>
<dbReference type="SUPFAM" id="SSF69322">
    <property type="entry name" value="Tricorn protease domain 2"/>
    <property type="match status" value="1"/>
</dbReference>
<dbReference type="GeneID" id="25326921"/>
<dbReference type="RefSeq" id="XP_013316931.1">
    <property type="nucleotide sequence ID" value="XM_013461477.1"/>
</dbReference>
<dbReference type="STRING" id="348802.A0A0D2D1Q9"/>